<dbReference type="RefSeq" id="WP_013835030.1">
    <property type="nucleotide sequence ID" value="NC_015581.1"/>
</dbReference>
<dbReference type="SUPFAM" id="SSF82657">
    <property type="entry name" value="BolA-like"/>
    <property type="match status" value="1"/>
</dbReference>
<dbReference type="PANTHER" id="PTHR46229">
    <property type="entry name" value="BOLA TRANSCRIPTION REGULATOR"/>
    <property type="match status" value="1"/>
</dbReference>
<dbReference type="eggNOG" id="COG5007">
    <property type="taxonomic scope" value="Bacteria"/>
</dbReference>
<dbReference type="Gene3D" id="3.30.300.90">
    <property type="entry name" value="BolA-like"/>
    <property type="match status" value="1"/>
</dbReference>
<name>F6DBE1_THICA</name>
<dbReference type="OrthoDB" id="9812890at2"/>
<dbReference type="STRING" id="717773.Thicy_0476"/>
<keyword evidence="4" id="KW-1185">Reference proteome</keyword>
<comment type="similarity">
    <text evidence="1 2">Belongs to the BolA/IbaG family.</text>
</comment>
<dbReference type="HOGENOM" id="CLU_109462_4_2_6"/>
<protein>
    <submittedName>
        <fullName evidence="3">BolA family protein</fullName>
    </submittedName>
</protein>
<dbReference type="InterPro" id="IPR050961">
    <property type="entry name" value="BolA/IbaG_stress_morph_reg"/>
</dbReference>
<sequence>MSPEKIQQMIHDLLPGSQVTMSGADCNFSVEVKASQFKGMTPLQRHRTVNDIFKQQFESGELHALSIKTSVLETA</sequence>
<dbReference type="EMBL" id="CP002776">
    <property type="protein sequence ID" value="AEG31249.1"/>
    <property type="molecule type" value="Genomic_DNA"/>
</dbReference>
<dbReference type="PIRSF" id="PIRSF003113">
    <property type="entry name" value="BolA"/>
    <property type="match status" value="1"/>
</dbReference>
<reference evidence="3 4" key="1">
    <citation type="submission" date="2011-05" db="EMBL/GenBank/DDBJ databases">
        <title>Complete sequence of Thioalkalimicrobium cyclicum ALM1.</title>
        <authorList>
            <consortium name="US DOE Joint Genome Institute"/>
            <person name="Lucas S."/>
            <person name="Han J."/>
            <person name="Lapidus A."/>
            <person name="Cheng J.-F."/>
            <person name="Goodwin L."/>
            <person name="Pitluck S."/>
            <person name="Peters L."/>
            <person name="Mikhailova N."/>
            <person name="Davenport K."/>
            <person name="Han C."/>
            <person name="Tapia R."/>
            <person name="Land M."/>
            <person name="Hauser L."/>
            <person name="Kyrpides N."/>
            <person name="Ivanova N."/>
            <person name="Pagani I."/>
            <person name="Kappler U."/>
            <person name="Woyke T."/>
        </authorList>
    </citation>
    <scope>NUCLEOTIDE SEQUENCE [LARGE SCALE GENOMIC DNA]</scope>
    <source>
        <strain evidence="4">DSM 14477 / JCM 11371 / ALM1</strain>
    </source>
</reference>
<evidence type="ECO:0000313" key="4">
    <source>
        <dbReference type="Proteomes" id="UP000009232"/>
    </source>
</evidence>
<evidence type="ECO:0000256" key="1">
    <source>
        <dbReference type="ARBA" id="ARBA00005578"/>
    </source>
</evidence>
<evidence type="ECO:0000256" key="2">
    <source>
        <dbReference type="RuleBase" id="RU003860"/>
    </source>
</evidence>
<dbReference type="AlphaFoldDB" id="F6DBE1"/>
<dbReference type="PANTHER" id="PTHR46229:SF2">
    <property type="entry name" value="BOLA-LIKE PROTEIN 1"/>
    <property type="match status" value="1"/>
</dbReference>
<accession>F6DBE1</accession>
<dbReference type="InterPro" id="IPR002634">
    <property type="entry name" value="BolA"/>
</dbReference>
<dbReference type="InterPro" id="IPR036065">
    <property type="entry name" value="BolA-like_sf"/>
</dbReference>
<gene>
    <name evidence="3" type="ordered locus">Thicy_0476</name>
</gene>
<dbReference type="KEGG" id="tcy:Thicy_0476"/>
<dbReference type="Pfam" id="PF01722">
    <property type="entry name" value="BolA"/>
    <property type="match status" value="1"/>
</dbReference>
<evidence type="ECO:0000313" key="3">
    <source>
        <dbReference type="EMBL" id="AEG31249.1"/>
    </source>
</evidence>
<proteinExistence type="inferred from homology"/>
<dbReference type="Proteomes" id="UP000009232">
    <property type="component" value="Chromosome"/>
</dbReference>
<organism evidence="3 4">
    <name type="scientific">Thiomicrospira cyclica (strain DSM 14477 / JCM 11371 / ALM1)</name>
    <name type="common">Thioalkalimicrobium cyclicum</name>
    <dbReference type="NCBI Taxonomy" id="717773"/>
    <lineage>
        <taxon>Bacteria</taxon>
        <taxon>Pseudomonadati</taxon>
        <taxon>Pseudomonadota</taxon>
        <taxon>Gammaproteobacteria</taxon>
        <taxon>Thiotrichales</taxon>
        <taxon>Piscirickettsiaceae</taxon>
        <taxon>Thiomicrospira</taxon>
    </lineage>
</organism>